<reference evidence="2 3" key="2">
    <citation type="submission" date="2018-11" db="EMBL/GenBank/DDBJ databases">
        <authorList>
            <consortium name="Pathogen Informatics"/>
        </authorList>
    </citation>
    <scope>NUCLEOTIDE SEQUENCE [LARGE SCALE GENOMIC DNA]</scope>
</reference>
<keyword evidence="1" id="KW-1133">Transmembrane helix</keyword>
<accession>A0A0N4YEK8</accession>
<keyword evidence="1" id="KW-0472">Membrane</keyword>
<dbReference type="EMBL" id="UYSL01021615">
    <property type="protein sequence ID" value="VDL78735.1"/>
    <property type="molecule type" value="Genomic_DNA"/>
</dbReference>
<dbReference type="AlphaFoldDB" id="A0A0N4YEK8"/>
<gene>
    <name evidence="2" type="ORF">NBR_LOCUS15141</name>
</gene>
<name>A0A0N4YEK8_NIPBR</name>
<evidence type="ECO:0000256" key="1">
    <source>
        <dbReference type="SAM" id="Phobius"/>
    </source>
</evidence>
<evidence type="ECO:0000313" key="4">
    <source>
        <dbReference type="WBParaSite" id="NBR_0001514001-mRNA-1"/>
    </source>
</evidence>
<dbReference type="Gene3D" id="1.20.1070.10">
    <property type="entry name" value="Rhodopsin 7-helix transmembrane proteins"/>
    <property type="match status" value="1"/>
</dbReference>
<evidence type="ECO:0000313" key="3">
    <source>
        <dbReference type="Proteomes" id="UP000271162"/>
    </source>
</evidence>
<organism evidence="4">
    <name type="scientific">Nippostrongylus brasiliensis</name>
    <name type="common">Rat hookworm</name>
    <dbReference type="NCBI Taxonomy" id="27835"/>
    <lineage>
        <taxon>Eukaryota</taxon>
        <taxon>Metazoa</taxon>
        <taxon>Ecdysozoa</taxon>
        <taxon>Nematoda</taxon>
        <taxon>Chromadorea</taxon>
        <taxon>Rhabditida</taxon>
        <taxon>Rhabditina</taxon>
        <taxon>Rhabditomorpha</taxon>
        <taxon>Strongyloidea</taxon>
        <taxon>Heligmosomidae</taxon>
        <taxon>Nippostrongylus</taxon>
    </lineage>
</organism>
<keyword evidence="3" id="KW-1185">Reference proteome</keyword>
<dbReference type="SUPFAM" id="SSF81321">
    <property type="entry name" value="Family A G protein-coupled receptor-like"/>
    <property type="match status" value="1"/>
</dbReference>
<proteinExistence type="predicted"/>
<dbReference type="PROSITE" id="PS51257">
    <property type="entry name" value="PROKAR_LIPOPROTEIN"/>
    <property type="match status" value="1"/>
</dbReference>
<keyword evidence="1" id="KW-0812">Transmembrane</keyword>
<sequence length="73" mass="7941">MLPLRSLNSVNSIVGCCYIAFGVVGAVSNVITFLMICTNRVYRLSAYTLMANMALADTATVLIGERFGLFKLM</sequence>
<dbReference type="Proteomes" id="UP000271162">
    <property type="component" value="Unassembled WGS sequence"/>
</dbReference>
<dbReference type="WBParaSite" id="NBR_0001514001-mRNA-1">
    <property type="protein sequence ID" value="NBR_0001514001-mRNA-1"/>
    <property type="gene ID" value="NBR_0001514001"/>
</dbReference>
<protein>
    <submittedName>
        <fullName evidence="4">G_PROTEIN_RECEP_F1_2 domain-containing protein</fullName>
    </submittedName>
</protein>
<reference evidence="4" key="1">
    <citation type="submission" date="2017-02" db="UniProtKB">
        <authorList>
            <consortium name="WormBaseParasite"/>
        </authorList>
    </citation>
    <scope>IDENTIFICATION</scope>
</reference>
<evidence type="ECO:0000313" key="2">
    <source>
        <dbReference type="EMBL" id="VDL78735.1"/>
    </source>
</evidence>
<feature type="transmembrane region" description="Helical" evidence="1">
    <location>
        <begin position="44"/>
        <end position="64"/>
    </location>
</feature>
<feature type="transmembrane region" description="Helical" evidence="1">
    <location>
        <begin position="12"/>
        <end position="37"/>
    </location>
</feature>